<dbReference type="UniPathway" id="UPA00655">
    <property type="reaction ID" value="UER00711"/>
</dbReference>
<comment type="subunit">
    <text evidence="3 15">Acetyl-CoA carboxylase is a heterohexamer of biotin carboxyl carrier protein, biotin carboxylase and the two subunits of carboxyl transferase in a 2:2 complex.</text>
</comment>
<evidence type="ECO:0000256" key="11">
    <source>
        <dbReference type="ARBA" id="ARBA00023267"/>
    </source>
</evidence>
<dbReference type="EC" id="6.3.4.14" evidence="4 15"/>
<dbReference type="FunFam" id="3.30.1490.20:FF:000018">
    <property type="entry name" value="Biotin carboxylase"/>
    <property type="match status" value="1"/>
</dbReference>
<keyword evidence="15" id="KW-0275">Fatty acid biosynthesis</keyword>
<dbReference type="InterPro" id="IPR011764">
    <property type="entry name" value="Biotin_carboxylation_dom"/>
</dbReference>
<evidence type="ECO:0000313" key="18">
    <source>
        <dbReference type="EMBL" id="SMQ61902.1"/>
    </source>
</evidence>
<dbReference type="NCBIfam" id="TIGR00514">
    <property type="entry name" value="accC"/>
    <property type="match status" value="1"/>
</dbReference>
<evidence type="ECO:0000256" key="8">
    <source>
        <dbReference type="ARBA" id="ARBA00022741"/>
    </source>
</evidence>
<dbReference type="PROSITE" id="PS50975">
    <property type="entry name" value="ATP_GRASP"/>
    <property type="match status" value="1"/>
</dbReference>
<dbReference type="InterPro" id="IPR005482">
    <property type="entry name" value="Biotin_COase_C"/>
</dbReference>
<keyword evidence="10" id="KW-0460">Magnesium</keyword>
<evidence type="ECO:0000256" key="1">
    <source>
        <dbReference type="ARBA" id="ARBA00003761"/>
    </source>
</evidence>
<dbReference type="Pfam" id="PF02786">
    <property type="entry name" value="CPSase_L_D2"/>
    <property type="match status" value="1"/>
</dbReference>
<dbReference type="AlphaFoldDB" id="A0A1Y6EMY7"/>
<dbReference type="InterPro" id="IPR011761">
    <property type="entry name" value="ATP-grasp"/>
</dbReference>
<dbReference type="PROSITE" id="PS00867">
    <property type="entry name" value="CPSASE_2"/>
    <property type="match status" value="1"/>
</dbReference>
<keyword evidence="7" id="KW-0479">Metal-binding</keyword>
<dbReference type="GO" id="GO:0006633">
    <property type="term" value="P:fatty acid biosynthetic process"/>
    <property type="evidence" value="ECO:0007669"/>
    <property type="project" value="UniProtKB-KW"/>
</dbReference>
<feature type="domain" description="ATP-grasp" evidence="16">
    <location>
        <begin position="121"/>
        <end position="317"/>
    </location>
</feature>
<evidence type="ECO:0000256" key="9">
    <source>
        <dbReference type="ARBA" id="ARBA00022840"/>
    </source>
</evidence>
<dbReference type="PROSITE" id="PS50979">
    <property type="entry name" value="BC"/>
    <property type="match status" value="1"/>
</dbReference>
<sequence length="453" mass="49427">MAIEKLLIANRGEIALRIHRACHEMGIKTVAVHSTADADAMHVRLADEAVCIGPPAAKDSYLNIPAIISAAEVTGADAIHPGYGFLSENARFAEIIEAHDMIFVGPKPEHIRTMGDKVEAKRTAVALGLPVVPGSPGAVTYGDETKRMAEEIGYPVLIKAASGGGGRGMKVVPDPSGLESLMGQASSEAAAAFGDPTVYMEKYLGNPRHIEFQIFGDGKGNAIHLGERDCSLQRRHQKVLEEAPSPVISAEERARMGGICADAMAKMGYRGAGTIEFLWENGEFYFIEMNTRIQVEHPVTEMITGFDLVREQIRIADGMGLSVQQNELEFRGHAIECRINAEDPRNFLPSPGKVTNYHAAGGMHVRVDSGLYAGYSIPPYYDSMIGKLIVYGRTRESCMMRMRRALEEMVIGGVKTNIPLHQALLADPDVIHGDYTIKWLEEWLAKQDADNKA</sequence>
<evidence type="ECO:0000259" key="17">
    <source>
        <dbReference type="PROSITE" id="PS50979"/>
    </source>
</evidence>
<dbReference type="SUPFAM" id="SSF56059">
    <property type="entry name" value="Glutathione synthetase ATP-binding domain-like"/>
    <property type="match status" value="1"/>
</dbReference>
<dbReference type="InterPro" id="IPR011054">
    <property type="entry name" value="Rudment_hybrid_motif"/>
</dbReference>
<evidence type="ECO:0000256" key="10">
    <source>
        <dbReference type="ARBA" id="ARBA00022842"/>
    </source>
</evidence>
<dbReference type="PROSITE" id="PS00866">
    <property type="entry name" value="CPSASE_1"/>
    <property type="match status" value="1"/>
</dbReference>
<keyword evidence="11 15" id="KW-0092">Biotin</keyword>
<evidence type="ECO:0000256" key="12">
    <source>
        <dbReference type="ARBA" id="ARBA00033786"/>
    </source>
</evidence>
<dbReference type="InterPro" id="IPR004549">
    <property type="entry name" value="Acetyl_CoA_COase_biotin_COase"/>
</dbReference>
<dbReference type="GO" id="GO:0004075">
    <property type="term" value="F:biotin carboxylase activity"/>
    <property type="evidence" value="ECO:0007669"/>
    <property type="project" value="UniProtKB-EC"/>
</dbReference>
<feature type="domain" description="Biotin carboxylation" evidence="17">
    <location>
        <begin position="2"/>
        <end position="445"/>
    </location>
</feature>
<evidence type="ECO:0000256" key="3">
    <source>
        <dbReference type="ARBA" id="ARBA00011750"/>
    </source>
</evidence>
<dbReference type="Pfam" id="PF00289">
    <property type="entry name" value="Biotin_carb_N"/>
    <property type="match status" value="1"/>
</dbReference>
<evidence type="ECO:0000256" key="7">
    <source>
        <dbReference type="ARBA" id="ARBA00022723"/>
    </source>
</evidence>
<evidence type="ECO:0000256" key="2">
    <source>
        <dbReference type="ARBA" id="ARBA00004956"/>
    </source>
</evidence>
<evidence type="ECO:0000256" key="5">
    <source>
        <dbReference type="ARBA" id="ARBA00017242"/>
    </source>
</evidence>
<dbReference type="PANTHER" id="PTHR48095:SF2">
    <property type="entry name" value="BIOTIN CARBOXYLASE, CHLOROPLASTIC"/>
    <property type="match status" value="1"/>
</dbReference>
<dbReference type="InterPro" id="IPR005479">
    <property type="entry name" value="CPAse_ATP-bd"/>
</dbReference>
<evidence type="ECO:0000256" key="15">
    <source>
        <dbReference type="RuleBase" id="RU365063"/>
    </source>
</evidence>
<evidence type="ECO:0000256" key="4">
    <source>
        <dbReference type="ARBA" id="ARBA00013263"/>
    </source>
</evidence>
<dbReference type="InterPro" id="IPR005481">
    <property type="entry name" value="BC-like_N"/>
</dbReference>
<dbReference type="RefSeq" id="WP_086455978.1">
    <property type="nucleotide sequence ID" value="NZ_FXWL01000001.1"/>
</dbReference>
<dbReference type="SUPFAM" id="SSF52440">
    <property type="entry name" value="PreATP-grasp domain"/>
    <property type="match status" value="1"/>
</dbReference>
<protein>
    <recommendedName>
        <fullName evidence="5 15">Biotin carboxylase</fullName>
        <ecNumber evidence="4 15">6.3.4.14</ecNumber>
    </recommendedName>
    <alternativeName>
        <fullName evidence="12 15">Acetyl-coenzyme A carboxylase biotin carboxylase subunit A</fullName>
    </alternativeName>
</protein>
<keyword evidence="19" id="KW-1185">Reference proteome</keyword>
<keyword evidence="9 14" id="KW-0067">ATP-binding</keyword>
<dbReference type="EMBL" id="FXWL01000001">
    <property type="protein sequence ID" value="SMQ61902.1"/>
    <property type="molecule type" value="Genomic_DNA"/>
</dbReference>
<dbReference type="InterPro" id="IPR051602">
    <property type="entry name" value="ACC_Biotin_Carboxylase"/>
</dbReference>
<dbReference type="SMART" id="SM00878">
    <property type="entry name" value="Biotin_carb_C"/>
    <property type="match status" value="1"/>
</dbReference>
<keyword evidence="15" id="KW-0276">Fatty acid metabolism</keyword>
<keyword evidence="6 15" id="KW-0436">Ligase</keyword>
<evidence type="ECO:0000256" key="13">
    <source>
        <dbReference type="ARBA" id="ARBA00048600"/>
    </source>
</evidence>
<dbReference type="GeneID" id="303000713"/>
<keyword evidence="15" id="KW-0444">Lipid biosynthesis</keyword>
<proteinExistence type="predicted"/>
<name>A0A1Y6EMY7_9SPHN</name>
<gene>
    <name evidence="18" type="ORF">SAMN06295984_0635</name>
</gene>
<evidence type="ECO:0000313" key="19">
    <source>
        <dbReference type="Proteomes" id="UP000194469"/>
    </source>
</evidence>
<reference evidence="19" key="1">
    <citation type="submission" date="2017-04" db="EMBL/GenBank/DDBJ databases">
        <authorList>
            <person name="Varghese N."/>
            <person name="Submissions S."/>
        </authorList>
    </citation>
    <scope>NUCLEOTIDE SEQUENCE [LARGE SCALE GENOMIC DNA]</scope>
    <source>
        <strain evidence="19">UI2</strain>
    </source>
</reference>
<evidence type="ECO:0000256" key="14">
    <source>
        <dbReference type="PROSITE-ProRule" id="PRU00409"/>
    </source>
</evidence>
<dbReference type="Proteomes" id="UP000194469">
    <property type="component" value="Unassembled WGS sequence"/>
</dbReference>
<dbReference type="FunFam" id="3.40.50.20:FF:000010">
    <property type="entry name" value="Propionyl-CoA carboxylase subunit alpha"/>
    <property type="match status" value="1"/>
</dbReference>
<dbReference type="GO" id="GO:2001295">
    <property type="term" value="P:malonyl-CoA biosynthetic process"/>
    <property type="evidence" value="ECO:0007669"/>
    <property type="project" value="UniProtKB-UniPathway"/>
</dbReference>
<evidence type="ECO:0000256" key="6">
    <source>
        <dbReference type="ARBA" id="ARBA00022598"/>
    </source>
</evidence>
<comment type="catalytic activity">
    <reaction evidence="13 15">
        <text>N(6)-biotinyl-L-lysyl-[protein] + hydrogencarbonate + ATP = N(6)-carboxybiotinyl-L-lysyl-[protein] + ADP + phosphate + H(+)</text>
        <dbReference type="Rhea" id="RHEA:13501"/>
        <dbReference type="Rhea" id="RHEA-COMP:10505"/>
        <dbReference type="Rhea" id="RHEA-COMP:10506"/>
        <dbReference type="ChEBI" id="CHEBI:15378"/>
        <dbReference type="ChEBI" id="CHEBI:17544"/>
        <dbReference type="ChEBI" id="CHEBI:30616"/>
        <dbReference type="ChEBI" id="CHEBI:43474"/>
        <dbReference type="ChEBI" id="CHEBI:83144"/>
        <dbReference type="ChEBI" id="CHEBI:83145"/>
        <dbReference type="ChEBI" id="CHEBI:456216"/>
        <dbReference type="EC" id="6.3.4.14"/>
    </reaction>
</comment>
<dbReference type="Gene3D" id="3.30.470.20">
    <property type="entry name" value="ATP-grasp fold, B domain"/>
    <property type="match status" value="1"/>
</dbReference>
<dbReference type="Pfam" id="PF02785">
    <property type="entry name" value="Biotin_carb_C"/>
    <property type="match status" value="1"/>
</dbReference>
<dbReference type="GO" id="GO:0046872">
    <property type="term" value="F:metal ion binding"/>
    <property type="evidence" value="ECO:0007669"/>
    <property type="project" value="UniProtKB-KW"/>
</dbReference>
<dbReference type="GO" id="GO:0005524">
    <property type="term" value="F:ATP binding"/>
    <property type="evidence" value="ECO:0007669"/>
    <property type="project" value="UniProtKB-UniRule"/>
</dbReference>
<keyword evidence="8 14" id="KW-0547">Nucleotide-binding</keyword>
<keyword evidence="15" id="KW-0443">Lipid metabolism</keyword>
<organism evidence="18 19">
    <name type="scientific">Sphingopyxis terrae subsp. ummariensis</name>
    <dbReference type="NCBI Taxonomy" id="429001"/>
    <lineage>
        <taxon>Bacteria</taxon>
        <taxon>Pseudomonadati</taxon>
        <taxon>Pseudomonadota</taxon>
        <taxon>Alphaproteobacteria</taxon>
        <taxon>Sphingomonadales</taxon>
        <taxon>Sphingomonadaceae</taxon>
        <taxon>Sphingopyxis</taxon>
    </lineage>
</organism>
<comment type="function">
    <text evidence="1 15">This protein is a component of the acetyl coenzyme A carboxylase complex; first, biotin carboxylase catalyzes the carboxylation of the carrier protein and then the transcarboxylase transfers the carboxyl group to form malonyl-CoA.</text>
</comment>
<dbReference type="SUPFAM" id="SSF51246">
    <property type="entry name" value="Rudiment single hybrid motif"/>
    <property type="match status" value="1"/>
</dbReference>
<accession>A0A1Y6EMY7</accession>
<dbReference type="PANTHER" id="PTHR48095">
    <property type="entry name" value="PYRUVATE CARBOXYLASE SUBUNIT A"/>
    <property type="match status" value="1"/>
</dbReference>
<comment type="pathway">
    <text evidence="2 15">Lipid metabolism; malonyl-CoA biosynthesis; malonyl-CoA from acetyl-CoA: step 1/1.</text>
</comment>
<dbReference type="NCBIfam" id="NF006367">
    <property type="entry name" value="PRK08591.1"/>
    <property type="match status" value="1"/>
</dbReference>
<evidence type="ECO:0000259" key="16">
    <source>
        <dbReference type="PROSITE" id="PS50975"/>
    </source>
</evidence>
<dbReference type="InterPro" id="IPR016185">
    <property type="entry name" value="PreATP-grasp_dom_sf"/>
</dbReference>